<dbReference type="NCBIfam" id="TIGR00644">
    <property type="entry name" value="recJ"/>
    <property type="match status" value="1"/>
</dbReference>
<dbReference type="InterPro" id="IPR041122">
    <property type="entry name" value="RecJ_OB"/>
</dbReference>
<organism evidence="9 10">
    <name type="scientific">Leptospira kobayashii</name>
    <dbReference type="NCBI Taxonomy" id="1917830"/>
    <lineage>
        <taxon>Bacteria</taxon>
        <taxon>Pseudomonadati</taxon>
        <taxon>Spirochaetota</taxon>
        <taxon>Spirochaetia</taxon>
        <taxon>Leptospirales</taxon>
        <taxon>Leptospiraceae</taxon>
        <taxon>Leptospira</taxon>
    </lineage>
</organism>
<proteinExistence type="inferred from homology"/>
<dbReference type="PANTHER" id="PTHR30255:SF2">
    <property type="entry name" value="SINGLE-STRANDED-DNA-SPECIFIC EXONUCLEASE RECJ"/>
    <property type="match status" value="1"/>
</dbReference>
<accession>A0ABN6KF37</accession>
<evidence type="ECO:0000259" key="8">
    <source>
        <dbReference type="Pfam" id="PF17768"/>
    </source>
</evidence>
<evidence type="ECO:0000259" key="6">
    <source>
        <dbReference type="Pfam" id="PF01368"/>
    </source>
</evidence>
<evidence type="ECO:0000256" key="4">
    <source>
        <dbReference type="ARBA" id="ARBA00022801"/>
    </source>
</evidence>
<dbReference type="RefSeq" id="WP_109018759.1">
    <property type="nucleotide sequence ID" value="NZ_AP025028.1"/>
</dbReference>
<evidence type="ECO:0000313" key="10">
    <source>
        <dbReference type="Proteomes" id="UP000245263"/>
    </source>
</evidence>
<dbReference type="InterPro" id="IPR038763">
    <property type="entry name" value="DHH_sf"/>
</dbReference>
<evidence type="ECO:0000256" key="1">
    <source>
        <dbReference type="ARBA" id="ARBA00005915"/>
    </source>
</evidence>
<dbReference type="PANTHER" id="PTHR30255">
    <property type="entry name" value="SINGLE-STRANDED-DNA-SPECIFIC EXONUCLEASE RECJ"/>
    <property type="match status" value="1"/>
</dbReference>
<keyword evidence="4" id="KW-0378">Hydrolase</keyword>
<dbReference type="Gene3D" id="3.90.1640.30">
    <property type="match status" value="2"/>
</dbReference>
<feature type="domain" description="RecJ OB" evidence="8">
    <location>
        <begin position="544"/>
        <end position="646"/>
    </location>
</feature>
<evidence type="ECO:0000256" key="2">
    <source>
        <dbReference type="ARBA" id="ARBA00019841"/>
    </source>
</evidence>
<keyword evidence="5 9" id="KW-0269">Exonuclease</keyword>
<dbReference type="EMBL" id="AP025028">
    <property type="protein sequence ID" value="BDA78321.1"/>
    <property type="molecule type" value="Genomic_DNA"/>
</dbReference>
<dbReference type="Pfam" id="PF17768">
    <property type="entry name" value="RecJ_OB"/>
    <property type="match status" value="1"/>
</dbReference>
<dbReference type="Pfam" id="PF01368">
    <property type="entry name" value="DHH"/>
    <property type="match status" value="1"/>
</dbReference>
<feature type="domain" description="DHHA1" evidence="7">
    <location>
        <begin position="434"/>
        <end position="522"/>
    </location>
</feature>
<gene>
    <name evidence="9" type="primary">recJ</name>
    <name evidence="9" type="ORF">LPTSP3_g12510</name>
</gene>
<reference evidence="9 10" key="1">
    <citation type="submission" date="2021-08" db="EMBL/GenBank/DDBJ databases">
        <title>Complete genome sequence of Leptospira kobayashii strain E30.</title>
        <authorList>
            <person name="Nakao R."/>
            <person name="Nakamura S."/>
            <person name="Masuzawa T."/>
            <person name="Koizumi N."/>
        </authorList>
    </citation>
    <scope>NUCLEOTIDE SEQUENCE [LARGE SCALE GENOMIC DNA]</scope>
    <source>
        <strain evidence="9 10">E30</strain>
    </source>
</reference>
<keyword evidence="10" id="KW-1185">Reference proteome</keyword>
<dbReference type="InterPro" id="IPR051673">
    <property type="entry name" value="SSDNA_exonuclease_RecJ"/>
</dbReference>
<name>A0ABN6KF37_9LEPT</name>
<dbReference type="InterPro" id="IPR003156">
    <property type="entry name" value="DHHA1_dom"/>
</dbReference>
<keyword evidence="3" id="KW-0540">Nuclease</keyword>
<feature type="domain" description="DDH" evidence="6">
    <location>
        <begin position="79"/>
        <end position="214"/>
    </location>
</feature>
<dbReference type="Pfam" id="PF02272">
    <property type="entry name" value="DHHA1"/>
    <property type="match status" value="1"/>
</dbReference>
<evidence type="ECO:0000313" key="9">
    <source>
        <dbReference type="EMBL" id="BDA78321.1"/>
    </source>
</evidence>
<dbReference type="InterPro" id="IPR001667">
    <property type="entry name" value="DDH_dom"/>
</dbReference>
<dbReference type="Proteomes" id="UP000245263">
    <property type="component" value="Chromosome 1"/>
</dbReference>
<dbReference type="GO" id="GO:0004527">
    <property type="term" value="F:exonuclease activity"/>
    <property type="evidence" value="ECO:0007669"/>
    <property type="project" value="UniProtKB-KW"/>
</dbReference>
<dbReference type="Gene3D" id="3.10.310.30">
    <property type="match status" value="1"/>
</dbReference>
<evidence type="ECO:0000256" key="5">
    <source>
        <dbReference type="ARBA" id="ARBA00022839"/>
    </source>
</evidence>
<evidence type="ECO:0000256" key="3">
    <source>
        <dbReference type="ARBA" id="ARBA00022722"/>
    </source>
</evidence>
<comment type="similarity">
    <text evidence="1">Belongs to the RecJ family.</text>
</comment>
<sequence length="656" mass="74317">MLNVAKVRFGPSLSEIRAQVSSKKPLLRYLVDSREELKKIPPHEFLNTSFAYLHSPFSLPDIRETIEIILEYSKNKKHIVLYGDRDADGVSSTSSLAFFLKSHPYFKEVPISVLNSSESDPYGLCAEALEKINKVNPAPDLLITLDFGSSQADEIDQLTKKGIRVIVLDHHEIPERIPEKTFLVNPRRLDSRYPEKKICTAVLAFKIIQAVLFRLSDEFDKIYFKEENGETIYFQNGIRVSELTSPSLSQIVSHPKENLFPFPERPSAKGELPDDDERFLFYTQCLKIQDFFESLEEEVDLAGIGTITDLMPLGGENRMIVKLSLQSLLTFLDPKLPKRRYGIRSLLGQLSLNPKNITAKDLGWSIGPLLNSAGRMGKTEEAVNLLLSEDLPSADKKAKVLAGINEERKDRTKRNLDRADRYFKRKTERTEHPIVFCYEPDMEPGVSGIVATRMVEDFKRPAVFIAPDNGDARGSIRSYSKENVIELLNLVSEHLIHFGGHPEAGGFSVELDKIPDLEKAMYEKSKLWLAEEKETIDKYILSTDITVIPEELNDKLYKEWKPLEPFGQGNPDVKIAIKGIKPIHLTPLSGGKHIRFNILGSGSMKFILWNKGDEFQKAVSHTDKLDLIGKLEENYFMGKSSIQFVVDWFGEATAVE</sequence>
<protein>
    <recommendedName>
        <fullName evidence="2">Single-stranded-DNA-specific exonuclease RecJ</fullName>
    </recommendedName>
</protein>
<evidence type="ECO:0000259" key="7">
    <source>
        <dbReference type="Pfam" id="PF02272"/>
    </source>
</evidence>
<dbReference type="InterPro" id="IPR004610">
    <property type="entry name" value="RecJ"/>
</dbReference>
<dbReference type="SUPFAM" id="SSF64182">
    <property type="entry name" value="DHH phosphoesterases"/>
    <property type="match status" value="2"/>
</dbReference>